<name>A0A556A820_9BURK</name>
<dbReference type="AlphaFoldDB" id="A0A556A820"/>
<dbReference type="OrthoDB" id="9790012at2"/>
<accession>A0A556A820</accession>
<dbReference type="InterPro" id="IPR029055">
    <property type="entry name" value="Ntn_hydrolases_N"/>
</dbReference>
<proteinExistence type="predicted"/>
<gene>
    <name evidence="1" type="ORF">FOZ76_25780</name>
</gene>
<dbReference type="Pfam" id="PF06267">
    <property type="entry name" value="DUF1028"/>
    <property type="match status" value="1"/>
</dbReference>
<dbReference type="EMBL" id="VLTJ01000042">
    <property type="protein sequence ID" value="TSH89031.1"/>
    <property type="molecule type" value="Genomic_DNA"/>
</dbReference>
<dbReference type="SUPFAM" id="SSF56235">
    <property type="entry name" value="N-terminal nucleophile aminohydrolases (Ntn hydrolases)"/>
    <property type="match status" value="1"/>
</dbReference>
<dbReference type="Proteomes" id="UP000318405">
    <property type="component" value="Unassembled WGS sequence"/>
</dbReference>
<dbReference type="Gene3D" id="3.60.20.10">
    <property type="entry name" value="Glutamine Phosphoribosylpyrophosphate, subunit 1, domain 1"/>
    <property type="match status" value="1"/>
</dbReference>
<organism evidence="1 2">
    <name type="scientific">Verticiella sediminum</name>
    <dbReference type="NCBI Taxonomy" id="1247510"/>
    <lineage>
        <taxon>Bacteria</taxon>
        <taxon>Pseudomonadati</taxon>
        <taxon>Pseudomonadota</taxon>
        <taxon>Betaproteobacteria</taxon>
        <taxon>Burkholderiales</taxon>
        <taxon>Alcaligenaceae</taxon>
        <taxon>Verticiella</taxon>
    </lineage>
</organism>
<dbReference type="InterPro" id="IPR010430">
    <property type="entry name" value="DUF1028"/>
</dbReference>
<dbReference type="PANTHER" id="PTHR39328:SF1">
    <property type="entry name" value="BLL2871 PROTEIN"/>
    <property type="match status" value="1"/>
</dbReference>
<sequence length="259" mass="28173">MGTMTFTIAARCPETGSLGICIATSSPAVGSRCVHVMHNVGVIAHQATPEPRLARTGMELLRMGFKAPKVLRELEDGDVDIEFRQIAVIDVHGTAVARTGRNNMSHASHKVGDGFVALGNLLEGAHVVDAIHDAYLAHASAPFDERLLRAIEAGRDAGGQVEGQTSAAILVYDRKAVARIDLRVDLALEPIAELRRQFDWFQALVPFYEERCDNPRVGRHKDWLKERGIERQFGVPPPHVAAERAAQQAQAAGQPPKDA</sequence>
<comment type="caution">
    <text evidence="1">The sequence shown here is derived from an EMBL/GenBank/DDBJ whole genome shotgun (WGS) entry which is preliminary data.</text>
</comment>
<evidence type="ECO:0000313" key="1">
    <source>
        <dbReference type="EMBL" id="TSH89031.1"/>
    </source>
</evidence>
<protein>
    <submittedName>
        <fullName evidence="1">DUF1028 domain-containing protein</fullName>
    </submittedName>
</protein>
<evidence type="ECO:0000313" key="2">
    <source>
        <dbReference type="Proteomes" id="UP000318405"/>
    </source>
</evidence>
<dbReference type="PANTHER" id="PTHR39328">
    <property type="entry name" value="BLL2871 PROTEIN"/>
    <property type="match status" value="1"/>
</dbReference>
<keyword evidence="2" id="KW-1185">Reference proteome</keyword>
<reference evidence="1 2" key="1">
    <citation type="submission" date="2019-07" db="EMBL/GenBank/DDBJ databases">
        <title>Qingshengfaniella alkalisoli gen. nov., sp. nov., isolated from saline soil.</title>
        <authorList>
            <person name="Xu L."/>
            <person name="Huang X.-X."/>
            <person name="Sun J.-Q."/>
        </authorList>
    </citation>
    <scope>NUCLEOTIDE SEQUENCE [LARGE SCALE GENOMIC DNA]</scope>
    <source>
        <strain evidence="1 2">DSM 27279</strain>
    </source>
</reference>